<keyword evidence="3" id="KW-1185">Reference proteome</keyword>
<evidence type="ECO:0000313" key="3">
    <source>
        <dbReference type="Proteomes" id="UP000324222"/>
    </source>
</evidence>
<dbReference type="EMBL" id="VSRR010132196">
    <property type="protein sequence ID" value="MPD02602.1"/>
    <property type="molecule type" value="Genomic_DNA"/>
</dbReference>
<evidence type="ECO:0008006" key="4">
    <source>
        <dbReference type="Google" id="ProtNLM"/>
    </source>
</evidence>
<sequence>MYVASMTGMRRVRMCVKVDVMQNCFYAYEDGENLASVVAAVKIEITCGIMLVVVIVVVVGVVVVVQVAEVKWRRRWSG</sequence>
<accession>A0A5B7JX66</accession>
<evidence type="ECO:0000313" key="2">
    <source>
        <dbReference type="EMBL" id="MPD02602.1"/>
    </source>
</evidence>
<keyword evidence="1" id="KW-1133">Transmembrane helix</keyword>
<name>A0A5B7JX66_PORTR</name>
<dbReference type="AlphaFoldDB" id="A0A5B7JX66"/>
<dbReference type="Proteomes" id="UP000324222">
    <property type="component" value="Unassembled WGS sequence"/>
</dbReference>
<reference evidence="2 3" key="1">
    <citation type="submission" date="2019-05" db="EMBL/GenBank/DDBJ databases">
        <title>Another draft genome of Portunus trituberculatus and its Hox gene families provides insights of decapod evolution.</title>
        <authorList>
            <person name="Jeong J.-H."/>
            <person name="Song I."/>
            <person name="Kim S."/>
            <person name="Choi T."/>
            <person name="Kim D."/>
            <person name="Ryu S."/>
            <person name="Kim W."/>
        </authorList>
    </citation>
    <scope>NUCLEOTIDE SEQUENCE [LARGE SCALE GENOMIC DNA]</scope>
    <source>
        <tissue evidence="2">Muscle</tissue>
    </source>
</reference>
<gene>
    <name evidence="2" type="ORF">E2C01_098195</name>
</gene>
<keyword evidence="1" id="KW-0812">Transmembrane</keyword>
<proteinExistence type="predicted"/>
<feature type="transmembrane region" description="Helical" evidence="1">
    <location>
        <begin position="43"/>
        <end position="65"/>
    </location>
</feature>
<keyword evidence="1" id="KW-0472">Membrane</keyword>
<comment type="caution">
    <text evidence="2">The sequence shown here is derived from an EMBL/GenBank/DDBJ whole genome shotgun (WGS) entry which is preliminary data.</text>
</comment>
<protein>
    <recommendedName>
        <fullName evidence="4">Transmembrane protein</fullName>
    </recommendedName>
</protein>
<organism evidence="2 3">
    <name type="scientific">Portunus trituberculatus</name>
    <name type="common">Swimming crab</name>
    <name type="synonym">Neptunus trituberculatus</name>
    <dbReference type="NCBI Taxonomy" id="210409"/>
    <lineage>
        <taxon>Eukaryota</taxon>
        <taxon>Metazoa</taxon>
        <taxon>Ecdysozoa</taxon>
        <taxon>Arthropoda</taxon>
        <taxon>Crustacea</taxon>
        <taxon>Multicrustacea</taxon>
        <taxon>Malacostraca</taxon>
        <taxon>Eumalacostraca</taxon>
        <taxon>Eucarida</taxon>
        <taxon>Decapoda</taxon>
        <taxon>Pleocyemata</taxon>
        <taxon>Brachyura</taxon>
        <taxon>Eubrachyura</taxon>
        <taxon>Portunoidea</taxon>
        <taxon>Portunidae</taxon>
        <taxon>Portuninae</taxon>
        <taxon>Portunus</taxon>
    </lineage>
</organism>
<evidence type="ECO:0000256" key="1">
    <source>
        <dbReference type="SAM" id="Phobius"/>
    </source>
</evidence>